<name>A0A0B5KK30_9MONO</name>
<comment type="catalytic activity">
    <reaction evidence="19">
        <text>a 5'-end (5'-triphosphoguanosine)-adenylyl-adenylyl-cytidylyl-adenosine in mRNA + 2 S-adenosyl-L-methionine = a 5'-end (N(7)-methyl 5'-triphosphoguanosine)-(2'-O-methyladenylyl)-adenylyl-cytidylyl-adenosine in mRNA + 2 S-adenosyl-L-homocysteine + H(+)</text>
        <dbReference type="Rhea" id="RHEA:65376"/>
        <dbReference type="Rhea" id="RHEA-COMP:16797"/>
        <dbReference type="Rhea" id="RHEA-COMP:16798"/>
        <dbReference type="ChEBI" id="CHEBI:15378"/>
        <dbReference type="ChEBI" id="CHEBI:57856"/>
        <dbReference type="ChEBI" id="CHEBI:59789"/>
        <dbReference type="ChEBI" id="CHEBI:156483"/>
        <dbReference type="ChEBI" id="CHEBI:156484"/>
        <dbReference type="EC" id="2.1.1.375"/>
    </reaction>
</comment>
<keyword evidence="13 21" id="KW-0693">Viral RNA replication</keyword>
<dbReference type="InterPro" id="IPR026890">
    <property type="entry name" value="Mononeg_mRNAcap"/>
</dbReference>
<evidence type="ECO:0000256" key="6">
    <source>
        <dbReference type="ARBA" id="ARBA00022679"/>
    </source>
</evidence>
<dbReference type="InterPro" id="IPR025786">
    <property type="entry name" value="Mononega_L_MeTrfase"/>
</dbReference>
<gene>
    <name evidence="24" type="primary">L</name>
</gene>
<keyword evidence="6 21" id="KW-0808">Transferase</keyword>
<dbReference type="EC" id="3.6.1.-" evidence="21"/>
<evidence type="ECO:0000256" key="3">
    <source>
        <dbReference type="ARBA" id="ARBA00022484"/>
    </source>
</evidence>
<evidence type="ECO:0000259" key="23">
    <source>
        <dbReference type="PROSITE" id="PS51590"/>
    </source>
</evidence>
<dbReference type="GO" id="GO:0003968">
    <property type="term" value="F:RNA-directed RNA polymerase activity"/>
    <property type="evidence" value="ECO:0007669"/>
    <property type="project" value="UniProtKB-KW"/>
</dbReference>
<dbReference type="PIRSF" id="PIRSF000830">
    <property type="entry name" value="RNA_pol_ParamyxoV"/>
    <property type="match status" value="1"/>
</dbReference>
<evidence type="ECO:0000256" key="4">
    <source>
        <dbReference type="ARBA" id="ARBA00022603"/>
    </source>
</evidence>
<evidence type="ECO:0000256" key="5">
    <source>
        <dbReference type="ARBA" id="ARBA00022664"/>
    </source>
</evidence>
<keyword evidence="8 21" id="KW-0548">Nucleotidyltransferase</keyword>
<keyword evidence="10" id="KW-0378">Hydrolase</keyword>
<evidence type="ECO:0000313" key="25">
    <source>
        <dbReference type="Proteomes" id="UP000201186"/>
    </source>
</evidence>
<dbReference type="GO" id="GO:0005524">
    <property type="term" value="F:ATP binding"/>
    <property type="evidence" value="ECO:0007669"/>
    <property type="project" value="UniProtKB-KW"/>
</dbReference>
<evidence type="ECO:0000256" key="19">
    <source>
        <dbReference type="ARBA" id="ARBA00047370"/>
    </source>
</evidence>
<dbReference type="InterPro" id="IPR014023">
    <property type="entry name" value="Mononeg_RNA_pol_cat"/>
</dbReference>
<evidence type="ECO:0000259" key="22">
    <source>
        <dbReference type="PROSITE" id="PS50526"/>
    </source>
</evidence>
<dbReference type="GO" id="GO:0004482">
    <property type="term" value="F:mRNA 5'-cap (guanine-N7-)-methyltransferase activity"/>
    <property type="evidence" value="ECO:0007669"/>
    <property type="project" value="InterPro"/>
</dbReference>
<comment type="function">
    <text evidence="1 21">RNA-directed RNA polymerase that catalyzes the replication of viral genomic RNA. The template is composed of the viral RNA tightly encapsidated by the nucleoprotein (N). The replicase mode is dependent on intracellular N protein concentration. In this mode, the polymerase replicates the whole viral genome without recognizing transcriptional signals, and the replicated genome is not caped or polyadenylated.</text>
</comment>
<evidence type="ECO:0000256" key="1">
    <source>
        <dbReference type="ARBA" id="ARBA00003132"/>
    </source>
</evidence>
<dbReference type="Proteomes" id="UP000201186">
    <property type="component" value="Segment"/>
</dbReference>
<dbReference type="RefSeq" id="YP_009288955.1">
    <property type="nucleotide sequence ID" value="NC_031088.1"/>
</dbReference>
<dbReference type="EMBL" id="KM817633">
    <property type="protein sequence ID" value="AJG39115.1"/>
    <property type="molecule type" value="Viral_cRNA"/>
</dbReference>
<dbReference type="GeneID" id="29061057"/>
<dbReference type="EC" id="2.1.1.-" evidence="21"/>
<dbReference type="PROSITE" id="PS51590">
    <property type="entry name" value="SAM_MT_MNV_L"/>
    <property type="match status" value="1"/>
</dbReference>
<dbReference type="GO" id="GO:0030430">
    <property type="term" value="C:host cell cytoplasm"/>
    <property type="evidence" value="ECO:0007669"/>
    <property type="project" value="UniProtKB-SubCell"/>
</dbReference>
<accession>A0A0B5KK30</accession>
<keyword evidence="15" id="KW-0511">Multifunctional enzyme</keyword>
<dbReference type="Pfam" id="PF14314">
    <property type="entry name" value="Methyltrans_Mon_2nd"/>
    <property type="match status" value="1"/>
</dbReference>
<comment type="catalytic activity">
    <reaction evidence="17 21">
        <text>a 5'-end (5'-triphosphoguanosine)-(2'-O-methyladenylyl)-adenylyl-cytidylyl-adenosine in mRNA + S-adenosyl-L-methionine = a 5'-end (N(7)-methyl 5'-triphosphoguanosine)-(2'-O-methyladenylyl)-adenylyl-cytidylyl-adenosine in mRNA + S-adenosyl-L-homocysteine</text>
        <dbReference type="Rhea" id="RHEA:65440"/>
        <dbReference type="Rhea" id="RHEA-COMP:16798"/>
        <dbReference type="Rhea" id="RHEA-COMP:16801"/>
        <dbReference type="ChEBI" id="CHEBI:57856"/>
        <dbReference type="ChEBI" id="CHEBI:59789"/>
        <dbReference type="ChEBI" id="CHEBI:156482"/>
        <dbReference type="ChEBI" id="CHEBI:156483"/>
    </reaction>
</comment>
<evidence type="ECO:0000256" key="12">
    <source>
        <dbReference type="ARBA" id="ARBA00022844"/>
    </source>
</evidence>
<dbReference type="EC" id="2.7.7.88" evidence="21"/>
<keyword evidence="11 21" id="KW-0067">ATP-binding</keyword>
<evidence type="ECO:0000256" key="7">
    <source>
        <dbReference type="ARBA" id="ARBA00022691"/>
    </source>
</evidence>
<evidence type="ECO:0000256" key="20">
    <source>
        <dbReference type="ARBA" id="ARBA00048548"/>
    </source>
</evidence>
<comment type="similarity">
    <text evidence="2 21">Belongs to the paramyxovirus L protein family.</text>
</comment>
<evidence type="ECO:0000256" key="18">
    <source>
        <dbReference type="ARBA" id="ARBA00047332"/>
    </source>
</evidence>
<comment type="catalytic activity">
    <reaction evidence="20 21">
        <text>GTP + H2O = GDP + phosphate + H(+)</text>
        <dbReference type="Rhea" id="RHEA:19669"/>
        <dbReference type="ChEBI" id="CHEBI:15377"/>
        <dbReference type="ChEBI" id="CHEBI:15378"/>
        <dbReference type="ChEBI" id="CHEBI:37565"/>
        <dbReference type="ChEBI" id="CHEBI:43474"/>
        <dbReference type="ChEBI" id="CHEBI:58189"/>
    </reaction>
</comment>
<feature type="domain" description="Mononegavirus-type SAM-dependent 2'-O-MTase" evidence="23">
    <location>
        <begin position="1701"/>
        <end position="1897"/>
    </location>
</feature>
<organism evidence="24 25">
    <name type="scientific">Sanxia water strider virus 4</name>
    <dbReference type="NCBI Taxonomy" id="1608063"/>
    <lineage>
        <taxon>Viruses</taxon>
        <taxon>Riboviria</taxon>
        <taxon>Orthornavirae</taxon>
        <taxon>Negarnaviricota</taxon>
        <taxon>Haploviricotina</taxon>
        <taxon>Monjiviricetes</taxon>
        <taxon>Mononegavirales</taxon>
        <taxon>Lispiviridae</taxon>
        <taxon>Sanstrivirus</taxon>
        <taxon>Sanstrivirus gerridis</taxon>
    </lineage>
</organism>
<dbReference type="Pfam" id="PF00946">
    <property type="entry name" value="Mononeg_RNA_pol"/>
    <property type="match status" value="1"/>
</dbReference>
<evidence type="ECO:0000256" key="15">
    <source>
        <dbReference type="ARBA" id="ARBA00023268"/>
    </source>
</evidence>
<comment type="catalytic activity">
    <reaction evidence="21">
        <text>RNA(n) + a ribonucleoside 5'-triphosphate = RNA(n+1) + diphosphate</text>
        <dbReference type="Rhea" id="RHEA:21248"/>
        <dbReference type="Rhea" id="RHEA-COMP:14527"/>
        <dbReference type="Rhea" id="RHEA-COMP:17342"/>
        <dbReference type="ChEBI" id="CHEBI:33019"/>
        <dbReference type="ChEBI" id="CHEBI:61557"/>
        <dbReference type="ChEBI" id="CHEBI:140395"/>
        <dbReference type="EC" id="2.7.7.48"/>
    </reaction>
</comment>
<keyword evidence="3 21" id="KW-0696">RNA-directed RNA polymerase</keyword>
<sequence length="2108" mass="243228">MATFLTDSHLKSAILPHKREMLIKYLLSNKTDRTVPIFIKETAVELKNNVKIDQSLNIASENYYPYCWKLDSPISEVLIKGELDQLQKAHKISLPFVKTAIRHNLGSIDQLACKKLIADYSQYKMDHIERKLYAIKSFWELIRNNMISRARTRSQKLLVIDYKSLKIKQDQPDPIQSVLGYLNSDFLFLLIDCEYIVFDYEQVIMLHDVTYSRFLVYGRCKRHEMITSAYDLPGVKLLLDFYKWGDSIISSYGNRGFKMIKEIEAVCTGVILQKIEVLELSNKFLEKLLLSMEEDDSAVVKELKKLTTLLNREEVSVAQVVEIAGLFRHFGHPTIMEEEGCIKLHEIAIRKLTIHNDRILEIRGCLIRHFILNYIKKNLRWPNCSYVGQNKEMKRLVNLKPTHFNEHQINISLANWGYIVFEQCFDFDYFFDCTQLVSDKACSPPRQNFEYVYYKQFLKNSPREKSFNSRRLLHELLSRQIVDTREIVEIFSSGIIPRAWCATGLHPKERELNEKGRMFSVNTLEMRLFLGILEKNVATEIFKYLSFQTMTWSEATLTKHLLELTDPKKNSDSIPVVFSIDFFKFCMMWRFESTRPFLVILDELFGMPGLFSDVHKIFENTFYYLSSHYNPPDYLRKTENNSSTDEEVIWEQDSNTTWLGQAGGNEGVLQKMWTMIIGSVILTAGHKEGLEVKLIGSGDNQLLMVSFSKIDLSLNNEDYIKQYHMVLEKQITDFIKCMDYYIEGIGMILKIEETWISTKYFSYGKEVLVNGVQLTQTLKRVSRVFVDTSDSFPSLSNCVSSISAAGHSIALKSYDPIDAYYIAMREIGSLVLREPYIGFLTKGKLIAHIKENKLNFDEHEVIILMTIPKDMGGLPITNFLDYKYRGHPDPLTSQLLWLRMLTREIPTVKYIKEWIISGSGLSSNIDYQLLIQDPLAINWRRPLAATNVIKREMSENLKSLCRNKLFSQLFESISEESEAELVDYLISIVPCFPRVLNDLLRLSPEGAKLGFLAMFSNVRTLKSCLPEEVVTQIFDIFSNQDLEWYLFALKLVQKEIKNRNYIHFWRKFTDTPIESACDKAWECTTWLATQLRNKSWRLTINGSTTPHPSEQFKLCTIFDDLTCEDCHVGNEEYIFMKVEPKEALKIVGTHRVNSRGTLLAYYGSGTSEKRGTPLLPFPKTDRSIAASKQLYRIRNWVCSEDGSLQPFIDSLIQSRTEIPKEMIVMIAGENYGGSMTHRFSDVVMKHEARPNNRANVNSQVFISSDMLGKFSRGMENYEIHFQGIYLDTLSAVATYYTYKNIGDSKDLILHVHPACNSCLRLCDDTSLISTKQPPRVPILRDCPLIYSSLANLSEHYRLDKFRGVTFLKFNQSDDVKNAAIQAAATILLNLIAIRTSSNIKVVGYTEEQFQGVLPMTIGSIIKLGILNVIETLSVYWLLMNMDKILFHPSFFSMIDDIPQLIESILIKFNLGNWSNLVSAMCTPEVRDELIRSKLFPHSSEAFHTGRSMEYLIKDIFLGGINKLFKKKLLCRKFIFFVVGSINYNLCSKLWVNSTMITMLIKKPHDCVNLYKKINKRYHESFVDGLFDHFKFISNMAEVFETTEDYNMWLNRNKLTLGEVGAEAWVRETIKSMDNNTVARYTIRDPNSATISRINNIINRVYSFYVDYTVIDTGNVEELIKVGYENLQPNMKILPKEIHSVRLNGRYSTAFLKYDPIVLGLNKKLRKCICLAEGSGSVARLLILKYQSELVYYDSLYDVTKSISHRGVNFIPAELLDLDQKRITGLKDVIYTGGDITKGMMLKAILKFVVEHKNSIDLLTCDAETSGEFDTQLALTITESIIRILSCLNLGTSYIFKTFMNSPNRLITQINMLCKVSSRLKIVVPPHSANKSFECFLVGVTKNHMTIDDTNLDLLYTNTLSSDTQRAVHQLCESRQFKEVQLMPKQDQLELIKLYNDIGFETNIEKSTSYYVNHLVMTNLNKIYELDSHYITNILIPNLNQMVYSRFEIMGVEHRGFSSITQKYSTITHRKESNEMDLVTKAILNLEILLRTLKNDLNTNWLLDADDLTTCVKKKSLLLYSISITVPEWLGAYGRFFFKIIGWSKLHQK</sequence>
<evidence type="ECO:0000313" key="24">
    <source>
        <dbReference type="EMBL" id="AJG39115.1"/>
    </source>
</evidence>
<dbReference type="GO" id="GO:0044423">
    <property type="term" value="C:virion component"/>
    <property type="evidence" value="ECO:0007669"/>
    <property type="project" value="UniProtKB-KW"/>
</dbReference>
<keyword evidence="9 21" id="KW-0547">Nucleotide-binding</keyword>
<evidence type="ECO:0000256" key="16">
    <source>
        <dbReference type="ARBA" id="ARBA00024494"/>
    </source>
</evidence>
<evidence type="ECO:0000256" key="10">
    <source>
        <dbReference type="ARBA" id="ARBA00022801"/>
    </source>
</evidence>
<evidence type="ECO:0000256" key="9">
    <source>
        <dbReference type="ARBA" id="ARBA00022741"/>
    </source>
</evidence>
<protein>
    <recommendedName>
        <fullName evidence="21">RNA-directed RNA polymerase L</fullName>
        <shortName evidence="21">Protein L</shortName>
    </recommendedName>
    <alternativeName>
        <fullName evidence="21">Large structural protein</fullName>
    </alternativeName>
    <alternativeName>
        <fullName evidence="21">Replicase</fullName>
    </alternativeName>
    <alternativeName>
        <fullName evidence="21">Transcriptase</fullName>
    </alternativeName>
    <domain>
        <recommendedName>
            <fullName evidence="21">RNA-directed RNA polymerase</fullName>
            <ecNumber evidence="21">2.7.7.48</ecNumber>
        </recommendedName>
    </domain>
    <domain>
        <recommendedName>
            <fullName evidence="21">GTP phosphohydrolase</fullName>
            <ecNumber evidence="21">3.6.1.-</ecNumber>
        </recommendedName>
    </domain>
    <domain>
        <recommendedName>
            <fullName evidence="21">GDP polyribonucleotidyltransferase</fullName>
            <ecNumber evidence="21">2.7.7.88</ecNumber>
        </recommendedName>
        <alternativeName>
            <fullName evidence="21">PRNTase</fullName>
        </alternativeName>
    </domain>
    <domain>
        <recommendedName>
            <fullName evidence="21">mRNA (nucleoside-2'-O-)-methyltransferase</fullName>
            <shortName evidence="21">N1-2'-O-MTase</shortName>
            <ecNumber evidence="21">2.1.1.-</ecNumber>
        </recommendedName>
    </domain>
    <domain>
        <recommendedName>
            <fullName evidence="21">mRNA (guanine-N(7)-)-methyltransferase</fullName>
            <shortName evidence="21">G-N7-MTase</shortName>
        </recommendedName>
    </domain>
</protein>
<dbReference type="Pfam" id="PF14318">
    <property type="entry name" value="Mononeg_mRNAcap"/>
    <property type="match status" value="1"/>
</dbReference>
<dbReference type="GO" id="GO:0003924">
    <property type="term" value="F:GTPase activity"/>
    <property type="evidence" value="ECO:0007669"/>
    <property type="project" value="RHEA"/>
</dbReference>
<feature type="domain" description="RdRp catalytic" evidence="22">
    <location>
        <begin position="574"/>
        <end position="771"/>
    </location>
</feature>
<dbReference type="InterPro" id="IPR016269">
    <property type="entry name" value="RNA-dir_pol_paramyxovirus"/>
</dbReference>
<evidence type="ECO:0000256" key="13">
    <source>
        <dbReference type="ARBA" id="ARBA00022953"/>
    </source>
</evidence>
<keyword evidence="25" id="KW-1185">Reference proteome</keyword>
<evidence type="ECO:0000256" key="11">
    <source>
        <dbReference type="ARBA" id="ARBA00022840"/>
    </source>
</evidence>
<evidence type="ECO:0000256" key="8">
    <source>
        <dbReference type="ARBA" id="ARBA00022695"/>
    </source>
</evidence>
<reference evidence="24 25" key="1">
    <citation type="journal article" date="2015" name="Elife">
        <title>Unprecedented genomic diversity of RNA viruses in arthropods reveals the ancestry of negative-sense RNA viruses.</title>
        <authorList>
            <person name="Li C.X."/>
            <person name="Shi M."/>
            <person name="Tian J.H."/>
            <person name="Lin X.D."/>
            <person name="Kang Y.J."/>
            <person name="Chen L.J."/>
            <person name="Qin X.C."/>
            <person name="Xu J."/>
            <person name="Holmes E.C."/>
            <person name="Zhang Y.Z."/>
        </authorList>
    </citation>
    <scope>NUCLEOTIDE SEQUENCE [LARGE SCALE GENOMIC DNA]</scope>
    <source>
        <strain evidence="24 25">SXSSP12</strain>
    </source>
</reference>
<evidence type="ECO:0000256" key="21">
    <source>
        <dbReference type="PIRNR" id="PIRNR000830"/>
    </source>
</evidence>
<dbReference type="KEGG" id="vg:29061057"/>
<keyword evidence="4 21" id="KW-0489">Methyltransferase</keyword>
<dbReference type="InterPro" id="IPR029063">
    <property type="entry name" value="SAM-dependent_MTases_sf"/>
</dbReference>
<keyword evidence="7 21" id="KW-0949">S-adenosyl-L-methionine</keyword>
<proteinExistence type="inferred from homology"/>
<dbReference type="PROSITE" id="PS50526">
    <property type="entry name" value="RDRP_SSRNA_NEG_NONSEG"/>
    <property type="match status" value="1"/>
</dbReference>
<comment type="catalytic activity">
    <reaction evidence="18 21">
        <text>a 5'-end (5'-triphosphoguanosine)-adenylyl-adenylyl-cytidylyl-adenosine in mRNA + S-adenosyl-L-methionine = a 5'-end (5'-triphosphoguanosine)-(2'-O-methyladenylyl)-adenylyl-cytidylyl-adenosine in mRNA + S-adenosyl-L-homocysteine + H(+)</text>
        <dbReference type="Rhea" id="RHEA:65380"/>
        <dbReference type="Rhea" id="RHEA-COMP:16797"/>
        <dbReference type="Rhea" id="RHEA-COMP:16801"/>
        <dbReference type="ChEBI" id="CHEBI:15378"/>
        <dbReference type="ChEBI" id="CHEBI:57856"/>
        <dbReference type="ChEBI" id="CHEBI:59789"/>
        <dbReference type="ChEBI" id="CHEBI:156482"/>
        <dbReference type="ChEBI" id="CHEBI:156484"/>
    </reaction>
</comment>
<evidence type="ECO:0000256" key="14">
    <source>
        <dbReference type="ARBA" id="ARBA00023042"/>
    </source>
</evidence>
<dbReference type="Gene3D" id="3.40.50.150">
    <property type="entry name" value="Vaccinia Virus protein VP39"/>
    <property type="match status" value="1"/>
</dbReference>
<keyword evidence="14 21" id="KW-0506">mRNA capping</keyword>
<dbReference type="EC" id="2.7.7.48" evidence="21"/>
<dbReference type="InterPro" id="IPR039530">
    <property type="entry name" value="L_methyltransferase_rhabdo"/>
</dbReference>
<keyword evidence="5 21" id="KW-0507">mRNA processing</keyword>
<evidence type="ECO:0000256" key="17">
    <source>
        <dbReference type="ARBA" id="ARBA00024499"/>
    </source>
</evidence>
<keyword evidence="21" id="KW-1035">Host cytoplasm</keyword>
<comment type="catalytic activity">
    <reaction evidence="16">
        <text>a 5'-end triphospho-adenylyl-adenylyl-cytidylyl-adenosine in mRNA + GDP + H(+) = a 5'-end (5'-triphosphoguanosine)-adenylyl-adenylyl-cytidylyl-adenosine in mRNA + diphosphate</text>
        <dbReference type="Rhea" id="RHEA:65436"/>
        <dbReference type="Rhea" id="RHEA-COMP:16797"/>
        <dbReference type="Rhea" id="RHEA-COMP:16799"/>
        <dbReference type="ChEBI" id="CHEBI:15378"/>
        <dbReference type="ChEBI" id="CHEBI:33019"/>
        <dbReference type="ChEBI" id="CHEBI:58189"/>
        <dbReference type="ChEBI" id="CHEBI:156484"/>
        <dbReference type="ChEBI" id="CHEBI:156503"/>
        <dbReference type="EC" id="2.7.7.88"/>
    </reaction>
</comment>
<comment type="function">
    <text evidence="21">RNA-directed RNA polymerase that catalyzes the transcription of viral mRNAs, their capping and polyadenylation. The template is composed of the viral RNA tightly encapsidated by the nucleoprotein (N). The viral polymerase binds to the genomic RNA at the 3' leader promoter, and transcribes subsequently all viral mRNAs with a decreasing efficiency. The first gene is the most transcribed, and the last the least transcribed. The viral phosphoprotein acts as a processivity factor. Capping is concomitant with initiation of mRNA transcription. Indeed, a GDP polyribonucleotidyl transferase (PRNTase) adds the cap structure when the nascent RNA chain length has reached few nucleotides. Ribose 2'-O methylation of viral mRNA cap precedes and facilitates subsequent guanine-N-7 methylation, both activities being carried by the viral polymerase. Polyadenylation of mRNAs occur by a stuttering mechanism at a slipery stop site present at the end viral genes. After finishing transcription of a mRNA, the polymerase can resume transcription of the downstream gene.</text>
</comment>
<comment type="subcellular location">
    <subcellularLocation>
        <location evidence="21">Virion</location>
    </subcellularLocation>
    <subcellularLocation>
        <location evidence="21">Host cytoplasm</location>
    </subcellularLocation>
</comment>
<evidence type="ECO:0000256" key="2">
    <source>
        <dbReference type="ARBA" id="ARBA00007934"/>
    </source>
</evidence>
<keyword evidence="12 21" id="KW-0946">Virion</keyword>